<dbReference type="AlphaFoldDB" id="A0A9P8PG57"/>
<reference evidence="1" key="2">
    <citation type="submission" date="2021-01" db="EMBL/GenBank/DDBJ databases">
        <authorList>
            <person name="Schikora-Tamarit M.A."/>
        </authorList>
    </citation>
    <scope>NUCLEOTIDE SEQUENCE</scope>
    <source>
        <strain evidence="1">CBS6075</strain>
    </source>
</reference>
<protein>
    <submittedName>
        <fullName evidence="1">Uncharacterized protein</fullName>
    </submittedName>
</protein>
<dbReference type="EMBL" id="JAEUBE010000055">
    <property type="protein sequence ID" value="KAH3671668.1"/>
    <property type="molecule type" value="Genomic_DNA"/>
</dbReference>
<name>A0A9P8PG57_9ASCO</name>
<proteinExistence type="predicted"/>
<organism evidence="1 2">
    <name type="scientific">Ogataea philodendri</name>
    <dbReference type="NCBI Taxonomy" id="1378263"/>
    <lineage>
        <taxon>Eukaryota</taxon>
        <taxon>Fungi</taxon>
        <taxon>Dikarya</taxon>
        <taxon>Ascomycota</taxon>
        <taxon>Saccharomycotina</taxon>
        <taxon>Pichiomycetes</taxon>
        <taxon>Pichiales</taxon>
        <taxon>Pichiaceae</taxon>
        <taxon>Ogataea</taxon>
    </lineage>
</organism>
<comment type="caution">
    <text evidence="1">The sequence shown here is derived from an EMBL/GenBank/DDBJ whole genome shotgun (WGS) entry which is preliminary data.</text>
</comment>
<evidence type="ECO:0000313" key="2">
    <source>
        <dbReference type="Proteomes" id="UP000769157"/>
    </source>
</evidence>
<accession>A0A9P8PG57</accession>
<sequence>MRSGDSFVLVLDLDSIDSDLDGDLIVSGGLSTGFSISGCEYWIIGSIPPWMIELARKEYSLIHASSVFIENPCARSLAKRSLNVFRSTSPMIWKYSGSIPRIRECNFPRLPKDSFILDRSSSVDMATLITPAKAEAWWRMEGISFSICGSLAIKFSYNWMQKSDDAKDDVGIMDPMLIVRDGLETWPRMDFWGEDVGVPWEMVATGDADDDEMTLDHDDRSRSISSDDNVSAIFMRGWLTTTLSFSQSASWTDVLLDTEVTMDVDVDDLERDRSEFLLGIVDMSAEPKLVGDKQDAL</sequence>
<gene>
    <name evidence="1" type="ORF">OGAPHI_000373</name>
</gene>
<dbReference type="GeneID" id="70232341"/>
<reference evidence="1" key="1">
    <citation type="journal article" date="2021" name="Open Biol.">
        <title>Shared evolutionary footprints suggest mitochondrial oxidative damage underlies multiple complex I losses in fungi.</title>
        <authorList>
            <person name="Schikora-Tamarit M.A."/>
            <person name="Marcet-Houben M."/>
            <person name="Nosek J."/>
            <person name="Gabaldon T."/>
        </authorList>
    </citation>
    <scope>NUCLEOTIDE SEQUENCE</scope>
    <source>
        <strain evidence="1">CBS6075</strain>
    </source>
</reference>
<keyword evidence="2" id="KW-1185">Reference proteome</keyword>
<dbReference type="RefSeq" id="XP_046064844.1">
    <property type="nucleotide sequence ID" value="XM_046204752.1"/>
</dbReference>
<evidence type="ECO:0000313" key="1">
    <source>
        <dbReference type="EMBL" id="KAH3671668.1"/>
    </source>
</evidence>
<dbReference type="Proteomes" id="UP000769157">
    <property type="component" value="Unassembled WGS sequence"/>
</dbReference>